<keyword evidence="7" id="KW-1185">Reference proteome</keyword>
<evidence type="ECO:0000259" key="4">
    <source>
        <dbReference type="Pfam" id="PF10350"/>
    </source>
</evidence>
<evidence type="ECO:0000313" key="10">
    <source>
        <dbReference type="RefSeq" id="XP_015594001.1"/>
    </source>
</evidence>
<evidence type="ECO:0000259" key="5">
    <source>
        <dbReference type="Pfam" id="PF25150"/>
    </source>
</evidence>
<feature type="domain" description="tRNA (32-2'-O)-methyltransferase regulator THADA-like C-terminal TPR repeats region" evidence="6">
    <location>
        <begin position="651"/>
        <end position="810"/>
    </location>
</feature>
<feature type="domain" description="DUF2428" evidence="4">
    <location>
        <begin position="356"/>
        <end position="649"/>
    </location>
</feature>
<dbReference type="InterPro" id="IPR016024">
    <property type="entry name" value="ARM-type_fold"/>
</dbReference>
<sequence>MEEKNLLQKLRLLKESKCAGDLDVCDQMDGDICLWRNTLDYNVFESYLIHSSKEIRLEALILLVESKKSIPIFTEKELQLIIVFLTNNIGERMDFMPLMKKVLKRLLHGVSVTQKSIVTQWDIFKRMKFVNGYYDTEYKSACKIFRYHWNFLDDLCKLCIDRLHPKATHDCKHAIFEFLCLCNDFKVTEIFAMTKINHLTKVSLLISCLIEDTYESNKEIIYEISKGLKLNWSPISKPDVYIEKILDKAIELASSIKPNDTITAAYLLKILTLPCYAKEDYKLELLFTPTKHIQSDAKKLINILIQRYEAPIKLAQQNIVTAIGKHSLYGFLFCVRSLLSICNLREISMEEDWREMISTIIDQCFRLNEAVTQIVNNSSPEGHLPMDLNSDYLNCLFFDPEATTVTPQMVLLCSWRTVKEISLLFGYLIAEVPISDNTTNASLLSEKQIIDIGELFVKLLYETKHRGAFEQAHVGFQKYCTRLWSLDSKSLNHLPRKWLHELLLAIIGVMPKNPKLCATRRSAGIPFMVQALVISDPNMKNTSKPTAISSVLTILIGLINIENEDELISKAKSLMYDGTIFSDLENTITWTNISDFESTSESRLTEMKVHAINILRALFRSSEPKLRTYMMFEDTLIAAIKSYNKNTWAERNAGTLLFSVLIIRCFGVQRTKNHIELTMDNKKAGRTIFALFPRVQDLFLEELQDFVTNDDSLMKPSVHAILLFLSRLYATKEHEDLDGIFKIKEFSNLVSKCAKGRIYKTRELAARALVSLLSENTVKETIVRLLKTITMAPENHLSLNEIHGYLLQLIEIMKNSNFKTVILPETELIEIVSNSFWILTNLECTNNKPACFSVAGAYLNLLTKIHEKDHWRSKLPWNQLFYIVQTHIVQPSLMKQKPGREEYEYFAPGFVMAICTSWSDTDLTETRKNIIDNLWKSLLTYEEIRVQMISWRIASQLLKKNFSSLIKRIVVNRAALIAFNTFNQDFLNSTIQDELYDFLSCLLRTMDEGRVYLLSSSRVDVMCNFIVIKLSERAQEIDFYERPSYFELLGLAYGKLSQDYKEKHITVQRKEIIYETFMNNCYMESAEMDCRISVAKGIRQLYVHTIMETREQHILLYWWTAMLYLLFDDSDEVRNEVYVTISEIEPKSAVECHERMVTKFFEKFQLNIIKRYPAVAVAALFSWCMELVNDPNDELDENGVFDKCRNHRFFDKERILNICNKYLLELVKVYSVFKFIPDGVQKWLKTQLNLQDIEFHRYREFFTQISSNIQTPRVENLFDYPYLSKHHVVFNIMKIIDNQRCHPVAIQKSYLY</sequence>
<proteinExistence type="inferred from homology"/>
<dbReference type="Pfam" id="PF25151">
    <property type="entry name" value="TPR_Trm732_C"/>
    <property type="match status" value="1"/>
</dbReference>
<name>A0AAJ7BTR4_CEPCN</name>
<feature type="domain" description="tRNA (32-2'-O)-methyltransferase regulator THADA-like TPR repeats region" evidence="5">
    <location>
        <begin position="38"/>
        <end position="179"/>
    </location>
</feature>
<evidence type="ECO:0000313" key="11">
    <source>
        <dbReference type="RefSeq" id="XP_024940194.1"/>
    </source>
</evidence>
<dbReference type="RefSeq" id="XP_015594000.1">
    <property type="nucleotide sequence ID" value="XM_015738514.2"/>
</dbReference>
<comment type="similarity">
    <text evidence="1">Belongs to the THADA family.</text>
</comment>
<evidence type="ECO:0000256" key="2">
    <source>
        <dbReference type="ARBA" id="ARBA00022694"/>
    </source>
</evidence>
<dbReference type="GO" id="GO:0005829">
    <property type="term" value="C:cytosol"/>
    <property type="evidence" value="ECO:0007669"/>
    <property type="project" value="TreeGrafter"/>
</dbReference>
<dbReference type="GO" id="GO:0030488">
    <property type="term" value="P:tRNA methylation"/>
    <property type="evidence" value="ECO:0007669"/>
    <property type="project" value="TreeGrafter"/>
</dbReference>
<evidence type="ECO:0000313" key="9">
    <source>
        <dbReference type="RefSeq" id="XP_015594000.1"/>
    </source>
</evidence>
<dbReference type="KEGG" id="ccin:107267174"/>
<dbReference type="PANTHER" id="PTHR14387">
    <property type="entry name" value="THADA/DEATH RECEPTOR INTERACTING PROTEIN"/>
    <property type="match status" value="1"/>
</dbReference>
<dbReference type="Pfam" id="PF10350">
    <property type="entry name" value="DUF2428"/>
    <property type="match status" value="1"/>
</dbReference>
<dbReference type="InterPro" id="IPR056843">
    <property type="entry name" value="THADA-like_TPR"/>
</dbReference>
<dbReference type="InterPro" id="IPR019442">
    <property type="entry name" value="THADA/TRM732_DUF2428"/>
</dbReference>
<dbReference type="GeneID" id="107267174"/>
<evidence type="ECO:0000256" key="3">
    <source>
        <dbReference type="ARBA" id="ARBA00035698"/>
    </source>
</evidence>
<dbReference type="RefSeq" id="XP_015593999.1">
    <property type="nucleotide sequence ID" value="XM_015738513.2"/>
</dbReference>
<dbReference type="Pfam" id="PF25150">
    <property type="entry name" value="TPR_Trm732"/>
    <property type="match status" value="1"/>
</dbReference>
<dbReference type="PANTHER" id="PTHR14387:SF7">
    <property type="entry name" value="THYROID ADENOMA-ASSOCIATED PROTEIN"/>
    <property type="match status" value="1"/>
</dbReference>
<organism evidence="7 10">
    <name type="scientific">Cephus cinctus</name>
    <name type="common">Wheat stem sawfly</name>
    <dbReference type="NCBI Taxonomy" id="211228"/>
    <lineage>
        <taxon>Eukaryota</taxon>
        <taxon>Metazoa</taxon>
        <taxon>Ecdysozoa</taxon>
        <taxon>Arthropoda</taxon>
        <taxon>Hexapoda</taxon>
        <taxon>Insecta</taxon>
        <taxon>Pterygota</taxon>
        <taxon>Neoptera</taxon>
        <taxon>Endopterygota</taxon>
        <taxon>Hymenoptera</taxon>
        <taxon>Cephoidea</taxon>
        <taxon>Cephidae</taxon>
        <taxon>Cephus</taxon>
    </lineage>
</organism>
<dbReference type="RefSeq" id="XP_015594001.1">
    <property type="nucleotide sequence ID" value="XM_015738515.2"/>
</dbReference>
<dbReference type="SUPFAM" id="SSF48371">
    <property type="entry name" value="ARM repeat"/>
    <property type="match status" value="1"/>
</dbReference>
<dbReference type="RefSeq" id="XP_024940194.1">
    <property type="nucleotide sequence ID" value="XM_025084426.1"/>
</dbReference>
<evidence type="ECO:0000256" key="1">
    <source>
        <dbReference type="ARBA" id="ARBA00010409"/>
    </source>
</evidence>
<evidence type="ECO:0000313" key="8">
    <source>
        <dbReference type="RefSeq" id="XP_015593999.1"/>
    </source>
</evidence>
<keyword evidence="2" id="KW-0819">tRNA processing</keyword>
<gene>
    <name evidence="8 9 10 11" type="primary">LOC107267174</name>
</gene>
<dbReference type="Proteomes" id="UP000694920">
    <property type="component" value="Unplaced"/>
</dbReference>
<dbReference type="InterPro" id="IPR056842">
    <property type="entry name" value="THADA-like_TPR_C"/>
</dbReference>
<dbReference type="CTD" id="63892"/>
<accession>A0AAJ7BTR4</accession>
<evidence type="ECO:0000259" key="6">
    <source>
        <dbReference type="Pfam" id="PF25151"/>
    </source>
</evidence>
<evidence type="ECO:0000313" key="7">
    <source>
        <dbReference type="Proteomes" id="UP000694920"/>
    </source>
</evidence>
<reference evidence="8 9" key="1">
    <citation type="submission" date="2025-04" db="UniProtKB">
        <authorList>
            <consortium name="RefSeq"/>
        </authorList>
    </citation>
    <scope>IDENTIFICATION</scope>
</reference>
<protein>
    <recommendedName>
        <fullName evidence="3">tRNA (32-2'-O)-methyltransferase regulator THADA</fullName>
    </recommendedName>
</protein>
<dbReference type="InterPro" id="IPR051954">
    <property type="entry name" value="tRNA_methyltransferase_THADA"/>
</dbReference>